<feature type="domain" description="AMP-binding enzyme C-terminal" evidence="2">
    <location>
        <begin position="417"/>
        <end position="494"/>
    </location>
</feature>
<dbReference type="InterPro" id="IPR000873">
    <property type="entry name" value="AMP-dep_synth/lig_dom"/>
</dbReference>
<proteinExistence type="predicted"/>
<feature type="domain" description="AMP-dependent synthetase/ligase" evidence="1">
    <location>
        <begin position="17"/>
        <end position="367"/>
    </location>
</feature>
<dbReference type="Pfam" id="PF13193">
    <property type="entry name" value="AMP-binding_C"/>
    <property type="match status" value="1"/>
</dbReference>
<reference evidence="3 4" key="1">
    <citation type="submission" date="2017-05" db="EMBL/GenBank/DDBJ databases">
        <authorList>
            <person name="Varghese N."/>
            <person name="Submissions S."/>
        </authorList>
    </citation>
    <scope>NUCLEOTIDE SEQUENCE [LARGE SCALE GENOMIC DNA]</scope>
    <source>
        <strain evidence="3 4">DSM 26001</strain>
    </source>
</reference>
<dbReference type="Proteomes" id="UP001158049">
    <property type="component" value="Unassembled WGS sequence"/>
</dbReference>
<dbReference type="InterPro" id="IPR025110">
    <property type="entry name" value="AMP-bd_C"/>
</dbReference>
<sequence>MEDGIGAYSLTVADLLRKQVAVRAESTAVEDARGGLSYRALDQRVNRLAHVLVQHGVAMGDRVALLSENRREYIETQLAAAKLGAIVACLNWRLADAEMTHCVRLVSPRVVLVSARHAPMLARIDHGVPQLIDIDARYDELLATALESDPQIDVDPAQGLVILYTSGTTGVPKGAVISHRAMVARAMCFSAEFGIGADRNFLAWSPLFHMAATDFSLATLMLGGKVVIHDGFDADGLCAVLEREPISWLVAMPGMIEPLIDNLKRNRPRIRSVRMVGAMADLVPLQQIAELTRLIGAPYLNSFGATETGLAPASGVLLAQGVVPESLAKRESGFCRIRLVDADDCDVPVGVPGELVIRGPTLFSGYWDAPEVNAIDFRGGWFHMGDLFVRQADGSLNFVDRAKYLIKSGGENIYPAEIERVLLAHEAVLDAAVVRRSDAHWGEVPLAFVALKPGAAADTQTLMQWCCAQLAGYKVPKDIRFVDAAAFPRSNTGKIQRHEIERQWVTT</sequence>
<comment type="caution">
    <text evidence="3">The sequence shown here is derived from an EMBL/GenBank/DDBJ whole genome shotgun (WGS) entry which is preliminary data.</text>
</comment>
<gene>
    <name evidence="3" type="ORF">SAMN06295970_13038</name>
</gene>
<organism evidence="3 4">
    <name type="scientific">Noviherbaspirillum suwonense</name>
    <dbReference type="NCBI Taxonomy" id="1224511"/>
    <lineage>
        <taxon>Bacteria</taxon>
        <taxon>Pseudomonadati</taxon>
        <taxon>Pseudomonadota</taxon>
        <taxon>Betaproteobacteria</taxon>
        <taxon>Burkholderiales</taxon>
        <taxon>Oxalobacteraceae</taxon>
        <taxon>Noviherbaspirillum</taxon>
    </lineage>
</organism>
<dbReference type="InterPro" id="IPR045851">
    <property type="entry name" value="AMP-bd_C_sf"/>
</dbReference>
<evidence type="ECO:0000313" key="3">
    <source>
        <dbReference type="EMBL" id="SMP79032.1"/>
    </source>
</evidence>
<dbReference type="PROSITE" id="PS00455">
    <property type="entry name" value="AMP_BINDING"/>
    <property type="match status" value="1"/>
</dbReference>
<dbReference type="RefSeq" id="WP_283445206.1">
    <property type="nucleotide sequence ID" value="NZ_FXUL01000030.1"/>
</dbReference>
<keyword evidence="4" id="KW-1185">Reference proteome</keyword>
<dbReference type="SUPFAM" id="SSF56801">
    <property type="entry name" value="Acetyl-CoA synthetase-like"/>
    <property type="match status" value="1"/>
</dbReference>
<dbReference type="Pfam" id="PF00501">
    <property type="entry name" value="AMP-binding"/>
    <property type="match status" value="1"/>
</dbReference>
<evidence type="ECO:0000259" key="1">
    <source>
        <dbReference type="Pfam" id="PF00501"/>
    </source>
</evidence>
<dbReference type="Gene3D" id="3.40.50.12780">
    <property type="entry name" value="N-terminal domain of ligase-like"/>
    <property type="match status" value="1"/>
</dbReference>
<dbReference type="Gene3D" id="3.30.300.30">
    <property type="match status" value="1"/>
</dbReference>
<evidence type="ECO:0000313" key="4">
    <source>
        <dbReference type="Proteomes" id="UP001158049"/>
    </source>
</evidence>
<accession>A0ABY1QSD6</accession>
<dbReference type="InterPro" id="IPR020845">
    <property type="entry name" value="AMP-binding_CS"/>
</dbReference>
<dbReference type="PANTHER" id="PTHR43767">
    <property type="entry name" value="LONG-CHAIN-FATTY-ACID--COA LIGASE"/>
    <property type="match status" value="1"/>
</dbReference>
<dbReference type="EMBL" id="FXUL01000030">
    <property type="protein sequence ID" value="SMP79032.1"/>
    <property type="molecule type" value="Genomic_DNA"/>
</dbReference>
<name>A0ABY1QSD6_9BURK</name>
<dbReference type="InterPro" id="IPR042099">
    <property type="entry name" value="ANL_N_sf"/>
</dbReference>
<evidence type="ECO:0000259" key="2">
    <source>
        <dbReference type="Pfam" id="PF13193"/>
    </source>
</evidence>
<dbReference type="InterPro" id="IPR050237">
    <property type="entry name" value="ATP-dep_AMP-bd_enzyme"/>
</dbReference>
<dbReference type="PANTHER" id="PTHR43767:SF1">
    <property type="entry name" value="NONRIBOSOMAL PEPTIDE SYNTHASE PES1 (EUROFUNG)-RELATED"/>
    <property type="match status" value="1"/>
</dbReference>
<protein>
    <submittedName>
        <fullName evidence="3">Fatty-acyl-CoA synthase</fullName>
    </submittedName>
</protein>